<dbReference type="OrthoDB" id="9804799at2"/>
<dbReference type="AlphaFoldDB" id="A0A1E5L2G6"/>
<evidence type="ECO:0000256" key="1">
    <source>
        <dbReference type="SAM" id="Phobius"/>
    </source>
</evidence>
<proteinExistence type="predicted"/>
<evidence type="ECO:0000313" key="2">
    <source>
        <dbReference type="EMBL" id="OEH84294.1"/>
    </source>
</evidence>
<name>A0A1E5L2G6_9FIRM</name>
<reference evidence="2 3" key="1">
    <citation type="submission" date="2016-09" db="EMBL/GenBank/DDBJ databases">
        <title>Desulfuribacillus arsenicus sp. nov., an obligately anaerobic, dissimilatory arsenic- and antimonate-reducing bacterium isolated from anoxic sediments.</title>
        <authorList>
            <person name="Abin C.A."/>
            <person name="Hollibaugh J.T."/>
        </authorList>
    </citation>
    <scope>NUCLEOTIDE SEQUENCE [LARGE SCALE GENOMIC DNA]</scope>
    <source>
        <strain evidence="2 3">MLFW-2</strain>
    </source>
</reference>
<dbReference type="RefSeq" id="WP_069703277.1">
    <property type="nucleotide sequence ID" value="NZ_MJAT01000039.1"/>
</dbReference>
<keyword evidence="1" id="KW-0472">Membrane</keyword>
<dbReference type="STRING" id="1390249.BHU72_10800"/>
<gene>
    <name evidence="2" type="ORF">BHU72_10800</name>
</gene>
<accession>A0A1E5L2G6</accession>
<evidence type="ECO:0008006" key="4">
    <source>
        <dbReference type="Google" id="ProtNLM"/>
    </source>
</evidence>
<protein>
    <recommendedName>
        <fullName evidence="4">DUF4825 domain-containing protein</fullName>
    </recommendedName>
</protein>
<feature type="transmembrane region" description="Helical" evidence="1">
    <location>
        <begin position="5"/>
        <end position="27"/>
    </location>
</feature>
<dbReference type="Proteomes" id="UP000095255">
    <property type="component" value="Unassembled WGS sequence"/>
</dbReference>
<keyword evidence="3" id="KW-1185">Reference proteome</keyword>
<organism evidence="2 3">
    <name type="scientific">Desulfuribacillus stibiiarsenatis</name>
    <dbReference type="NCBI Taxonomy" id="1390249"/>
    <lineage>
        <taxon>Bacteria</taxon>
        <taxon>Bacillati</taxon>
        <taxon>Bacillota</taxon>
        <taxon>Desulfuribacillia</taxon>
        <taxon>Desulfuribacillales</taxon>
        <taxon>Desulfuribacillaceae</taxon>
        <taxon>Desulfuribacillus</taxon>
    </lineage>
</organism>
<keyword evidence="1" id="KW-0812">Transmembrane</keyword>
<dbReference type="EMBL" id="MJAT01000039">
    <property type="protein sequence ID" value="OEH84294.1"/>
    <property type="molecule type" value="Genomic_DNA"/>
</dbReference>
<keyword evidence="1" id="KW-1133">Transmembrane helix</keyword>
<evidence type="ECO:0000313" key="3">
    <source>
        <dbReference type="Proteomes" id="UP000095255"/>
    </source>
</evidence>
<comment type="caution">
    <text evidence="2">The sequence shown here is derived from an EMBL/GenBank/DDBJ whole genome shotgun (WGS) entry which is preliminary data.</text>
</comment>
<sequence>MKRFFIIKIIVICVIALAIAGGIHWVIMGSAERTGGNLLTVEDVAKQYIQQVIQEYEGSDWADFKIVDSKITKLEKISRNEQILTYPIELWSLEYRLQPDDISKVLLAGGMNEVDDWITEDSSMGKPFLVVSFENTEPNLMGIIWSGEEDMTTVTGQEKAIQRFLLRIGLLPESEFIGFISNFSVEKSSFNFDEVEWVTLDDEGRLKELNIETNELPNGYYIHNPDEHAVYLEVQEETEYTIINWGGGTTPNEFTRPVNKLEFAEYLGTYINNTTPPFIIITKDGYVVSITEQYVP</sequence>